<feature type="non-terminal residue" evidence="8">
    <location>
        <position position="1"/>
    </location>
</feature>
<dbReference type="InterPro" id="IPR036890">
    <property type="entry name" value="HATPase_C_sf"/>
</dbReference>
<dbReference type="EMBL" id="BART01002438">
    <property type="protein sequence ID" value="GAG61808.1"/>
    <property type="molecule type" value="Genomic_DNA"/>
</dbReference>
<dbReference type="InterPro" id="IPR003594">
    <property type="entry name" value="HATPase_dom"/>
</dbReference>
<dbReference type="InterPro" id="IPR050736">
    <property type="entry name" value="Sensor_HK_Regulatory"/>
</dbReference>
<dbReference type="InterPro" id="IPR004358">
    <property type="entry name" value="Sig_transdc_His_kin-like_C"/>
</dbReference>
<dbReference type="EC" id="2.7.13.3" evidence="2"/>
<dbReference type="PRINTS" id="PR00344">
    <property type="entry name" value="BCTRLSENSOR"/>
</dbReference>
<keyword evidence="6" id="KW-0902">Two-component regulatory system</keyword>
<evidence type="ECO:0000256" key="6">
    <source>
        <dbReference type="ARBA" id="ARBA00023012"/>
    </source>
</evidence>
<sequence length="220" mass="25609">LTMSMEFLENHTDKITPEVNRKLREGISRNIYLLKDLIEDILTLSRIDEGKARMEWEEYKPSLIVKDILTLMEPIGREKNITIDVEISEEIKLFGDSKKIDQIFRIFIDNAIKYSRESNNIEIKTTDHYKGRYNVEEKDGMLIQFKDMGIGISEKEISSIFQRFFRSEQVTDIPGTGLGLSIAKELIELHNGEVFVESEDGNGTTFYIFLPRIEKEIYTN</sequence>
<proteinExistence type="predicted"/>
<evidence type="ECO:0000313" key="8">
    <source>
        <dbReference type="EMBL" id="GAG61808.1"/>
    </source>
</evidence>
<dbReference type="AlphaFoldDB" id="X0ZN44"/>
<dbReference type="SUPFAM" id="SSF55874">
    <property type="entry name" value="ATPase domain of HSP90 chaperone/DNA topoisomerase II/histidine kinase"/>
    <property type="match status" value="1"/>
</dbReference>
<feature type="domain" description="Histidine kinase" evidence="7">
    <location>
        <begin position="1"/>
        <end position="214"/>
    </location>
</feature>
<comment type="caution">
    <text evidence="8">The sequence shown here is derived from an EMBL/GenBank/DDBJ whole genome shotgun (WGS) entry which is preliminary data.</text>
</comment>
<dbReference type="PROSITE" id="PS50109">
    <property type="entry name" value="HIS_KIN"/>
    <property type="match status" value="1"/>
</dbReference>
<dbReference type="GO" id="GO:0004673">
    <property type="term" value="F:protein histidine kinase activity"/>
    <property type="evidence" value="ECO:0007669"/>
    <property type="project" value="UniProtKB-EC"/>
</dbReference>
<name>X0ZN44_9ZZZZ</name>
<keyword evidence="4" id="KW-0808">Transferase</keyword>
<evidence type="ECO:0000256" key="5">
    <source>
        <dbReference type="ARBA" id="ARBA00022777"/>
    </source>
</evidence>
<dbReference type="PANTHER" id="PTHR43711:SF28">
    <property type="entry name" value="SENSOR HISTIDINE KINASE YXDK"/>
    <property type="match status" value="1"/>
</dbReference>
<dbReference type="GO" id="GO:0000160">
    <property type="term" value="P:phosphorelay signal transduction system"/>
    <property type="evidence" value="ECO:0007669"/>
    <property type="project" value="UniProtKB-KW"/>
</dbReference>
<keyword evidence="3" id="KW-0597">Phosphoprotein</keyword>
<evidence type="ECO:0000259" key="7">
    <source>
        <dbReference type="PROSITE" id="PS50109"/>
    </source>
</evidence>
<evidence type="ECO:0000256" key="1">
    <source>
        <dbReference type="ARBA" id="ARBA00000085"/>
    </source>
</evidence>
<dbReference type="FunFam" id="3.30.565.10:FF:000006">
    <property type="entry name" value="Sensor histidine kinase WalK"/>
    <property type="match status" value="1"/>
</dbReference>
<organism evidence="8">
    <name type="scientific">marine sediment metagenome</name>
    <dbReference type="NCBI Taxonomy" id="412755"/>
    <lineage>
        <taxon>unclassified sequences</taxon>
        <taxon>metagenomes</taxon>
        <taxon>ecological metagenomes</taxon>
    </lineage>
</organism>
<dbReference type="InterPro" id="IPR005467">
    <property type="entry name" value="His_kinase_dom"/>
</dbReference>
<evidence type="ECO:0000256" key="2">
    <source>
        <dbReference type="ARBA" id="ARBA00012438"/>
    </source>
</evidence>
<dbReference type="Gene3D" id="1.10.287.130">
    <property type="match status" value="1"/>
</dbReference>
<keyword evidence="5" id="KW-0418">Kinase</keyword>
<evidence type="ECO:0000256" key="4">
    <source>
        <dbReference type="ARBA" id="ARBA00022679"/>
    </source>
</evidence>
<dbReference type="Gene3D" id="3.30.565.10">
    <property type="entry name" value="Histidine kinase-like ATPase, C-terminal domain"/>
    <property type="match status" value="1"/>
</dbReference>
<dbReference type="Pfam" id="PF02518">
    <property type="entry name" value="HATPase_c"/>
    <property type="match status" value="1"/>
</dbReference>
<accession>X0ZN44</accession>
<comment type="catalytic activity">
    <reaction evidence="1">
        <text>ATP + protein L-histidine = ADP + protein N-phospho-L-histidine.</text>
        <dbReference type="EC" id="2.7.13.3"/>
    </reaction>
</comment>
<dbReference type="PANTHER" id="PTHR43711">
    <property type="entry name" value="TWO-COMPONENT HISTIDINE KINASE"/>
    <property type="match status" value="1"/>
</dbReference>
<protein>
    <recommendedName>
        <fullName evidence="2">histidine kinase</fullName>
        <ecNumber evidence="2">2.7.13.3</ecNumber>
    </recommendedName>
</protein>
<dbReference type="SMART" id="SM00387">
    <property type="entry name" value="HATPase_c"/>
    <property type="match status" value="1"/>
</dbReference>
<gene>
    <name evidence="8" type="ORF">S01H4_07453</name>
</gene>
<reference evidence="8" key="1">
    <citation type="journal article" date="2014" name="Front. Microbiol.">
        <title>High frequency of phylogenetically diverse reductive dehalogenase-homologous genes in deep subseafloor sedimentary metagenomes.</title>
        <authorList>
            <person name="Kawai M."/>
            <person name="Futagami T."/>
            <person name="Toyoda A."/>
            <person name="Takaki Y."/>
            <person name="Nishi S."/>
            <person name="Hori S."/>
            <person name="Arai W."/>
            <person name="Tsubouchi T."/>
            <person name="Morono Y."/>
            <person name="Uchiyama I."/>
            <person name="Ito T."/>
            <person name="Fujiyama A."/>
            <person name="Inagaki F."/>
            <person name="Takami H."/>
        </authorList>
    </citation>
    <scope>NUCLEOTIDE SEQUENCE</scope>
    <source>
        <strain evidence="8">Expedition CK06-06</strain>
    </source>
</reference>
<evidence type="ECO:0000256" key="3">
    <source>
        <dbReference type="ARBA" id="ARBA00022553"/>
    </source>
</evidence>